<accession>A0ABV8JH00</accession>
<comment type="caution">
    <text evidence="1">The sequence shown here is derived from an EMBL/GenBank/DDBJ whole genome shotgun (WGS) entry which is preliminary data.</text>
</comment>
<sequence>MNLKIKRITGLVRTSGQIDRTLRSQGFISKERLPPVYDIRIQDSASGRAYRLRIPTRIYLGGNGKNGSFLRLGKPSIACSDGKGNIPDSVFEAANHILAEIVSYLQPSPGSSRY</sequence>
<dbReference type="Proteomes" id="UP001595843">
    <property type="component" value="Unassembled WGS sequence"/>
</dbReference>
<reference evidence="2" key="1">
    <citation type="journal article" date="2019" name="Int. J. Syst. Evol. Microbiol.">
        <title>The Global Catalogue of Microorganisms (GCM) 10K type strain sequencing project: providing services to taxonomists for standard genome sequencing and annotation.</title>
        <authorList>
            <consortium name="The Broad Institute Genomics Platform"/>
            <consortium name="The Broad Institute Genome Sequencing Center for Infectious Disease"/>
            <person name="Wu L."/>
            <person name="Ma J."/>
        </authorList>
    </citation>
    <scope>NUCLEOTIDE SEQUENCE [LARGE SCALE GENOMIC DNA]</scope>
    <source>
        <strain evidence="2">IBRC-M 10813</strain>
    </source>
</reference>
<name>A0ABV8JH00_9BACL</name>
<dbReference type="EMBL" id="JBHSAP010000009">
    <property type="protein sequence ID" value="MFC4076599.1"/>
    <property type="molecule type" value="Genomic_DNA"/>
</dbReference>
<organism evidence="1 2">
    <name type="scientific">Salinithrix halophila</name>
    <dbReference type="NCBI Taxonomy" id="1485204"/>
    <lineage>
        <taxon>Bacteria</taxon>
        <taxon>Bacillati</taxon>
        <taxon>Bacillota</taxon>
        <taxon>Bacilli</taxon>
        <taxon>Bacillales</taxon>
        <taxon>Thermoactinomycetaceae</taxon>
        <taxon>Salinithrix</taxon>
    </lineage>
</organism>
<evidence type="ECO:0000313" key="1">
    <source>
        <dbReference type="EMBL" id="MFC4076599.1"/>
    </source>
</evidence>
<dbReference type="Gene3D" id="3.30.310.100">
    <property type="entry name" value="YugN-like"/>
    <property type="match status" value="1"/>
</dbReference>
<protein>
    <submittedName>
        <fullName evidence="1">Uncharacterized protein</fullName>
    </submittedName>
</protein>
<dbReference type="InterPro" id="IPR036491">
    <property type="entry name" value="YugN-like_sf"/>
</dbReference>
<keyword evidence="2" id="KW-1185">Reference proteome</keyword>
<proteinExistence type="predicted"/>
<evidence type="ECO:0000313" key="2">
    <source>
        <dbReference type="Proteomes" id="UP001595843"/>
    </source>
</evidence>
<dbReference type="SUPFAM" id="SSF160755">
    <property type="entry name" value="YugN-like"/>
    <property type="match status" value="1"/>
</dbReference>
<gene>
    <name evidence="1" type="ORF">ACFOUO_07230</name>
</gene>
<dbReference type="RefSeq" id="WP_380703682.1">
    <property type="nucleotide sequence ID" value="NZ_JBHSAP010000009.1"/>
</dbReference>